<protein>
    <recommendedName>
        <fullName evidence="5">Transposase</fullName>
    </recommendedName>
</protein>
<dbReference type="Proteomes" id="UP001286174">
    <property type="component" value="Unassembled WGS sequence"/>
</dbReference>
<evidence type="ECO:0000313" key="4">
    <source>
        <dbReference type="Proteomes" id="UP001286174"/>
    </source>
</evidence>
<evidence type="ECO:0000313" key="3">
    <source>
        <dbReference type="EMBL" id="MDX8419043.1"/>
    </source>
</evidence>
<evidence type="ECO:0000256" key="1">
    <source>
        <dbReference type="SAM" id="Coils"/>
    </source>
</evidence>
<evidence type="ECO:0000256" key="2">
    <source>
        <dbReference type="SAM" id="MobiDB-lite"/>
    </source>
</evidence>
<dbReference type="AlphaFoldDB" id="A0AB35U1T7"/>
<organism evidence="3 4">
    <name type="scientific">Grylomicrobium aquisgranensis</name>
    <dbReference type="NCBI Taxonomy" id="2926318"/>
    <lineage>
        <taxon>Bacteria</taxon>
        <taxon>Bacillati</taxon>
        <taxon>Bacillota</taxon>
        <taxon>Erysipelotrichia</taxon>
        <taxon>Erysipelotrichales</taxon>
        <taxon>Erysipelotrichaceae</taxon>
        <taxon>Grylomicrobium</taxon>
    </lineage>
</organism>
<keyword evidence="1" id="KW-0175">Coiled coil</keyword>
<reference evidence="3 4" key="1">
    <citation type="submission" date="2022-03" db="EMBL/GenBank/DDBJ databases">
        <title>Novel taxa within the pig intestine.</title>
        <authorList>
            <person name="Wylensek D."/>
            <person name="Bishof K."/>
            <person name="Afrizal A."/>
            <person name="Clavel T."/>
        </authorList>
    </citation>
    <scope>NUCLEOTIDE SEQUENCE [LARGE SCALE GENOMIC DNA]</scope>
    <source>
        <strain evidence="3 4">CLA-KB-P133</strain>
    </source>
</reference>
<name>A0AB35U1T7_9FIRM</name>
<dbReference type="RefSeq" id="WP_370595594.1">
    <property type="nucleotide sequence ID" value="NZ_JALBUR010000004.1"/>
</dbReference>
<feature type="region of interest" description="Disordered" evidence="2">
    <location>
        <begin position="45"/>
        <end position="71"/>
    </location>
</feature>
<sequence>MAVRTLFSRHISKGSLDPEELNALLCDIALFNQIKHTATAMQEIQNTSAREATGVPDRRKKENRTKEHPVSAHVQLKQKYHADDHFVNSAITEAKGALQSAKELKKQNISEWQEQLKDNKNKIRSTKQQLTRMQNLRKKLKSWSKKKDPAYELSGVKERYDKETECFEVMNLRTYKAMQSYENAYLFEVQYIIPRIHELKNRLAHLEQRKELLKDRIARENEPASVCYGGKKLFRQQNNGKYPNHATWKRAWQKKRSHALMITGRKDASQGNFRFSYSTETRGLIYRSQQMKNGEPVLVHLKNVVFPYKQEFVNQAVGLPAHERHAVSWRIIETSGSFLIQCIVTVPEKRMVEFIGDGCIGMDTNYDNLSISETDGSGNILRHKVIRFDLEGASSGHAEQIISSALDEAYCWCRKSAKPLVMECLKLKHTANRYGSKKKNFVTSRFAYSTVTALAESKSYKYGIALKKVHPAYTSQAGKLIFMKRYGMSVHEGASAAIARRGMGIQEKVPLLIKVIDPSINWNQPRRQQWSAAYKITKQLRASEMYALAI</sequence>
<keyword evidence="4" id="KW-1185">Reference proteome</keyword>
<accession>A0AB35U1T7</accession>
<gene>
    <name evidence="3" type="ORF">MOZ60_02920</name>
</gene>
<dbReference type="EMBL" id="JALBUR010000004">
    <property type="protein sequence ID" value="MDX8419043.1"/>
    <property type="molecule type" value="Genomic_DNA"/>
</dbReference>
<proteinExistence type="predicted"/>
<feature type="coiled-coil region" evidence="1">
    <location>
        <begin position="102"/>
        <end position="136"/>
    </location>
</feature>
<evidence type="ECO:0008006" key="5">
    <source>
        <dbReference type="Google" id="ProtNLM"/>
    </source>
</evidence>
<feature type="compositionally biased region" description="Basic and acidic residues" evidence="2">
    <location>
        <begin position="56"/>
        <end position="70"/>
    </location>
</feature>
<comment type="caution">
    <text evidence="3">The sequence shown here is derived from an EMBL/GenBank/DDBJ whole genome shotgun (WGS) entry which is preliminary data.</text>
</comment>